<keyword evidence="7" id="KW-0862">Zinc</keyword>
<dbReference type="PANTHER" id="PTHR13454">
    <property type="entry name" value="PROTEIN MCM10 HOMOLOG"/>
    <property type="match status" value="1"/>
</dbReference>
<feature type="domain" description="Replication factor Mcm10 C-terminal" evidence="10">
    <location>
        <begin position="423"/>
        <end position="715"/>
    </location>
</feature>
<dbReference type="FunFam" id="2.40.50.140:FF:000174">
    <property type="entry name" value="DNA replication licensing factor mcm10"/>
    <property type="match status" value="1"/>
</dbReference>
<proteinExistence type="inferred from homology"/>
<dbReference type="GO" id="GO:0008270">
    <property type="term" value="F:zinc ion binding"/>
    <property type="evidence" value="ECO:0007669"/>
    <property type="project" value="UniProtKB-KW"/>
</dbReference>
<dbReference type="Pfam" id="PF09329">
    <property type="entry name" value="zf-primase"/>
    <property type="match status" value="1"/>
</dbReference>
<evidence type="ECO:0000256" key="3">
    <source>
        <dbReference type="ARBA" id="ARBA00017770"/>
    </source>
</evidence>
<sequence length="730" mass="81758">MAPIPFNNEPPIDDETEARELAKLLEAAEEIENHNAPQKPTPKLRDDPSFGLDLTNVSASFSNNIAAGSKSMIPNEELDSSDEEGIQNFLDRKYNEYGREINNKLKQDQAEKHEASITKYVTKSFSAALQKSAVQGQTKENRLSQNFNEKPAVKPVVTPLPIRETPSTPHISDPIFGLRIVRPLVSGAALKERMEGRTPINMAMIERHLEHGDLSKDWVIAGVVVSKSPVKKTKKGDGFSIWKISDLKGDIKTISLFLFRGAHKDLWKTPEGTVVAILNPGAFDKRKESNDVACLTIDTAQKVMVLGQSKDLGTCRSRKKNGEPCTAIVNVTDCEYCIYHVKQEFNNMSKRSELQSSTAGRGLHDLRNKVLGKSEVFYAGRSFTAIPAKKSAKQTARDEHRLMTLSEYYQSPNGNNGVVRKNASPSYAGRTGPVSKIASTVESNAKQRQKDLERLKLLNGSMDTEKEKTEESPKTQVNVPEKYQNREFSFGKLTPTLSQAAFSFEIDVGKQNANVAKAKAIATLKKNPIVKSDPNFIKYRGTVQGKKRAIDIMNEEKDNEAKRRKIEETERKSRIQRIIDATSSHTNLIKSREDEERDKYFNKMEKKEALEEKMLGTFKIACKAVICKQCKYTAFSAADRCKEERHPLKVIDAEKRFFECQDCGNRTATVHKLPKMSCKNCSGSRWKRAAMIREKTVGQGRDLSIRGDEETFIGSFSGAPSLNLLVPDED</sequence>
<keyword evidence="6" id="KW-0863">Zinc-finger</keyword>
<dbReference type="InterPro" id="IPR040184">
    <property type="entry name" value="Mcm10"/>
</dbReference>
<comment type="similarity">
    <text evidence="2">Belongs to the MCM10 family.</text>
</comment>
<dbReference type="Pfam" id="PF22379">
    <property type="entry name" value="OB_MCM10"/>
    <property type="match status" value="1"/>
</dbReference>
<evidence type="ECO:0000256" key="9">
    <source>
        <dbReference type="SAM" id="MobiDB-lite"/>
    </source>
</evidence>
<keyword evidence="12" id="KW-1185">Reference proteome</keyword>
<gene>
    <name evidence="11" type="ORF">HERILL_LOCUS304</name>
</gene>
<dbReference type="InterPro" id="IPR015408">
    <property type="entry name" value="Znf_Mcm10/DnaG"/>
</dbReference>
<dbReference type="InParanoid" id="A0A7R8YLZ3"/>
<dbReference type="OrthoDB" id="273123at2759"/>
<dbReference type="FunCoup" id="A0A7R8YLZ3">
    <property type="interactions" value="824"/>
</dbReference>
<dbReference type="InterPro" id="IPR015411">
    <property type="entry name" value="Rep_factor_Mcm10_C"/>
</dbReference>
<dbReference type="Gene3D" id="2.40.50.140">
    <property type="entry name" value="Nucleic acid-binding proteins"/>
    <property type="match status" value="1"/>
</dbReference>
<dbReference type="GO" id="GO:0043596">
    <property type="term" value="C:nuclear replication fork"/>
    <property type="evidence" value="ECO:0007669"/>
    <property type="project" value="TreeGrafter"/>
</dbReference>
<dbReference type="InterPro" id="IPR056791">
    <property type="entry name" value="Znf_Mcm10_C"/>
</dbReference>
<dbReference type="Proteomes" id="UP000594454">
    <property type="component" value="Chromosome 1"/>
</dbReference>
<dbReference type="GO" id="GO:0006270">
    <property type="term" value="P:DNA replication initiation"/>
    <property type="evidence" value="ECO:0007669"/>
    <property type="project" value="InterPro"/>
</dbReference>
<evidence type="ECO:0000256" key="8">
    <source>
        <dbReference type="ARBA" id="ARBA00023242"/>
    </source>
</evidence>
<dbReference type="InterPro" id="IPR012340">
    <property type="entry name" value="NA-bd_OB-fold"/>
</dbReference>
<comment type="subcellular location">
    <subcellularLocation>
        <location evidence="1">Nucleus</location>
    </subcellularLocation>
</comment>
<dbReference type="AlphaFoldDB" id="A0A7R8YLZ3"/>
<dbReference type="GO" id="GO:0003697">
    <property type="term" value="F:single-stranded DNA binding"/>
    <property type="evidence" value="ECO:0007669"/>
    <property type="project" value="InterPro"/>
</dbReference>
<evidence type="ECO:0000256" key="5">
    <source>
        <dbReference type="ARBA" id="ARBA00022723"/>
    </source>
</evidence>
<dbReference type="PANTHER" id="PTHR13454:SF11">
    <property type="entry name" value="PROTEIN MCM10 HOMOLOG"/>
    <property type="match status" value="1"/>
</dbReference>
<evidence type="ECO:0000256" key="4">
    <source>
        <dbReference type="ARBA" id="ARBA00022705"/>
    </source>
</evidence>
<evidence type="ECO:0000256" key="6">
    <source>
        <dbReference type="ARBA" id="ARBA00022771"/>
    </source>
</evidence>
<evidence type="ECO:0000313" key="12">
    <source>
        <dbReference type="Proteomes" id="UP000594454"/>
    </source>
</evidence>
<name>A0A7R8YLZ3_HERIL</name>
<reference evidence="11 12" key="1">
    <citation type="submission" date="2020-11" db="EMBL/GenBank/DDBJ databases">
        <authorList>
            <person name="Wallbank WR R."/>
            <person name="Pardo Diaz C."/>
            <person name="Kozak K."/>
            <person name="Martin S."/>
            <person name="Jiggins C."/>
            <person name="Moest M."/>
            <person name="Warren A I."/>
            <person name="Generalovic N T."/>
            <person name="Byers J.R.P. K."/>
            <person name="Montejo-Kovacevich G."/>
            <person name="Yen C E."/>
        </authorList>
    </citation>
    <scope>NUCLEOTIDE SEQUENCE [LARGE SCALE GENOMIC DNA]</scope>
</reference>
<dbReference type="GO" id="GO:0003688">
    <property type="term" value="F:DNA replication origin binding"/>
    <property type="evidence" value="ECO:0007669"/>
    <property type="project" value="TreeGrafter"/>
</dbReference>
<evidence type="ECO:0000259" key="10">
    <source>
        <dbReference type="SMART" id="SM01280"/>
    </source>
</evidence>
<dbReference type="Pfam" id="PF09332">
    <property type="entry name" value="Mcm10"/>
    <property type="match status" value="1"/>
</dbReference>
<keyword evidence="4" id="KW-0235">DNA replication</keyword>
<evidence type="ECO:0000256" key="7">
    <source>
        <dbReference type="ARBA" id="ARBA00022833"/>
    </source>
</evidence>
<protein>
    <recommendedName>
        <fullName evidence="3">Protein MCM10 homolog</fullName>
    </recommendedName>
</protein>
<dbReference type="EMBL" id="LR899009">
    <property type="protein sequence ID" value="CAD7076917.1"/>
    <property type="molecule type" value="Genomic_DNA"/>
</dbReference>
<organism evidence="11 12">
    <name type="scientific">Hermetia illucens</name>
    <name type="common">Black soldier fly</name>
    <dbReference type="NCBI Taxonomy" id="343691"/>
    <lineage>
        <taxon>Eukaryota</taxon>
        <taxon>Metazoa</taxon>
        <taxon>Ecdysozoa</taxon>
        <taxon>Arthropoda</taxon>
        <taxon>Hexapoda</taxon>
        <taxon>Insecta</taxon>
        <taxon>Pterygota</taxon>
        <taxon>Neoptera</taxon>
        <taxon>Endopterygota</taxon>
        <taxon>Diptera</taxon>
        <taxon>Brachycera</taxon>
        <taxon>Stratiomyomorpha</taxon>
        <taxon>Stratiomyidae</taxon>
        <taxon>Hermetiinae</taxon>
        <taxon>Hermetia</taxon>
    </lineage>
</organism>
<dbReference type="Pfam" id="PF24863">
    <property type="entry name" value="zf-CCCH_Mcm10"/>
    <property type="match status" value="1"/>
</dbReference>
<dbReference type="InterPro" id="IPR055065">
    <property type="entry name" value="OB_MCM10"/>
</dbReference>
<evidence type="ECO:0000313" key="11">
    <source>
        <dbReference type="EMBL" id="CAD7076917.1"/>
    </source>
</evidence>
<dbReference type="OMA" id="YKMPCKA"/>
<dbReference type="SMART" id="SM01280">
    <property type="entry name" value="Mcm10"/>
    <property type="match status" value="1"/>
</dbReference>
<keyword evidence="5" id="KW-0479">Metal-binding</keyword>
<feature type="region of interest" description="Disordered" evidence="9">
    <location>
        <begin position="25"/>
        <end position="50"/>
    </location>
</feature>
<evidence type="ECO:0000256" key="1">
    <source>
        <dbReference type="ARBA" id="ARBA00004123"/>
    </source>
</evidence>
<keyword evidence="8" id="KW-0539">Nucleus</keyword>
<accession>A0A7R8YLZ3</accession>
<evidence type="ECO:0000256" key="2">
    <source>
        <dbReference type="ARBA" id="ARBA00009679"/>
    </source>
</evidence>